<feature type="region of interest" description="Disordered" evidence="2">
    <location>
        <begin position="291"/>
        <end position="344"/>
    </location>
</feature>
<protein>
    <submittedName>
        <fullName evidence="4">Uncharacterized protein</fullName>
    </submittedName>
</protein>
<evidence type="ECO:0000313" key="5">
    <source>
        <dbReference type="Proteomes" id="UP000235145"/>
    </source>
</evidence>
<feature type="transmembrane region" description="Helical" evidence="3">
    <location>
        <begin position="12"/>
        <end position="32"/>
    </location>
</feature>
<gene>
    <name evidence="4" type="ORF">LSAT_V11C800452990</name>
</gene>
<keyword evidence="3" id="KW-1133">Transmembrane helix</keyword>
<keyword evidence="1" id="KW-0175">Coiled coil</keyword>
<evidence type="ECO:0000256" key="1">
    <source>
        <dbReference type="SAM" id="Coils"/>
    </source>
</evidence>
<organism evidence="4 5">
    <name type="scientific">Lactuca sativa</name>
    <name type="common">Garden lettuce</name>
    <dbReference type="NCBI Taxonomy" id="4236"/>
    <lineage>
        <taxon>Eukaryota</taxon>
        <taxon>Viridiplantae</taxon>
        <taxon>Streptophyta</taxon>
        <taxon>Embryophyta</taxon>
        <taxon>Tracheophyta</taxon>
        <taxon>Spermatophyta</taxon>
        <taxon>Magnoliopsida</taxon>
        <taxon>eudicotyledons</taxon>
        <taxon>Gunneridae</taxon>
        <taxon>Pentapetalae</taxon>
        <taxon>asterids</taxon>
        <taxon>campanulids</taxon>
        <taxon>Asterales</taxon>
        <taxon>Asteraceae</taxon>
        <taxon>Cichorioideae</taxon>
        <taxon>Cichorieae</taxon>
        <taxon>Lactucinae</taxon>
        <taxon>Lactuca</taxon>
    </lineage>
</organism>
<feature type="compositionally biased region" description="Pro residues" evidence="2">
    <location>
        <begin position="234"/>
        <end position="249"/>
    </location>
</feature>
<feature type="compositionally biased region" description="Low complexity" evidence="2">
    <location>
        <begin position="303"/>
        <end position="328"/>
    </location>
</feature>
<feature type="region of interest" description="Disordered" evidence="2">
    <location>
        <begin position="618"/>
        <end position="658"/>
    </location>
</feature>
<proteinExistence type="predicted"/>
<feature type="region of interest" description="Disordered" evidence="2">
    <location>
        <begin position="137"/>
        <end position="249"/>
    </location>
</feature>
<comment type="caution">
    <text evidence="4">The sequence shown here is derived from an EMBL/GenBank/DDBJ whole genome shotgun (WGS) entry which is preliminary data.</text>
</comment>
<dbReference type="AlphaFoldDB" id="A0A9R1UST8"/>
<accession>A0A9R1UST8</accession>
<dbReference type="Proteomes" id="UP000235145">
    <property type="component" value="Unassembled WGS sequence"/>
</dbReference>
<sequence length="809" mass="89721">MGVGSDGASKSFMTVLYGLFHGVYLEFGAIIWQQLVQSLYSFSRHSEISCGRYWTIFTKWAMDRLHIPIIADSLLSSITTFHTTKIIITDPTKYSFIGPIPEAMYACVSEESNVIQGYKKLPSSGPRELTPAMIRSIEEADKPAKRGKKPESQKELRVPKPAKGQTPRKQKSDKAAPAQPKEKKVKKPARRLIFQSSSDSDSDYVPPIQPPIPPRESDSESSVDEVLVHGDTPPHSPTPEVPVRSQPPFPPPVSVPVSIPPIFPIIKSQPSSTIPVPTPIFSDATKTTTTGVRTNISDTGARSSVPEPTVTTEPPVTTEPLVTTEPPVTTTPPSPTSSTETNTVLGGEDLEFDSIYFSLYRIQSDDDDDAPVTKRQLKAVTEKLDQLLSSSSAGAYSEVALRALFSSVVKEHDASLSAAAKAIDASTSQCQKALIAIDALTKECKEATAKVNKLVSSAHIFVDSLQAGAQKNSQVVNASVDNIQRSLQTERTNLEVAQKAIEAANATLHANVHDRLTQLEAKLVVENRIMDELDKRTSQLKMKILKFRSATTELNDLNSEREVIRSSVDDVHSILLHLLDAHDPILTISIRRHLADKLRLVLAILSRIEGVSRIQGGEKMTEKVNTQPPPEPKSTAAPKDNEASVSKRDKKKKKIGEDDTDEDVYFEDTLGENPSDPFQKTKLSYNELAEKIAKETTELENKVKEKKLLEKKKSIFPEWNIYSLQKEAIDEPSALWLEPVMSFDLENSKDVQFDMPITQRRLSFIASTQPLAFSLWTRRWIGICWNSIWNSLSYSTLHGAYKRSQLSRY</sequence>
<feature type="compositionally biased region" description="Polar residues" evidence="2">
    <location>
        <begin position="291"/>
        <end position="302"/>
    </location>
</feature>
<keyword evidence="3" id="KW-0812">Transmembrane</keyword>
<evidence type="ECO:0000256" key="2">
    <source>
        <dbReference type="SAM" id="MobiDB-lite"/>
    </source>
</evidence>
<evidence type="ECO:0000313" key="4">
    <source>
        <dbReference type="EMBL" id="KAJ0193115.1"/>
    </source>
</evidence>
<keyword evidence="5" id="KW-1185">Reference proteome</keyword>
<feature type="coiled-coil region" evidence="1">
    <location>
        <begin position="685"/>
        <end position="712"/>
    </location>
</feature>
<evidence type="ECO:0000256" key="3">
    <source>
        <dbReference type="SAM" id="Phobius"/>
    </source>
</evidence>
<reference evidence="4 5" key="1">
    <citation type="journal article" date="2017" name="Nat. Commun.">
        <title>Genome assembly with in vitro proximity ligation data and whole-genome triplication in lettuce.</title>
        <authorList>
            <person name="Reyes-Chin-Wo S."/>
            <person name="Wang Z."/>
            <person name="Yang X."/>
            <person name="Kozik A."/>
            <person name="Arikit S."/>
            <person name="Song C."/>
            <person name="Xia L."/>
            <person name="Froenicke L."/>
            <person name="Lavelle D.O."/>
            <person name="Truco M.J."/>
            <person name="Xia R."/>
            <person name="Zhu S."/>
            <person name="Xu C."/>
            <person name="Xu H."/>
            <person name="Xu X."/>
            <person name="Cox K."/>
            <person name="Korf I."/>
            <person name="Meyers B.C."/>
            <person name="Michelmore R.W."/>
        </authorList>
    </citation>
    <scope>NUCLEOTIDE SEQUENCE [LARGE SCALE GENOMIC DNA]</scope>
    <source>
        <strain evidence="5">cv. Salinas</strain>
        <tissue evidence="4">Seedlings</tissue>
    </source>
</reference>
<keyword evidence="3" id="KW-0472">Membrane</keyword>
<feature type="coiled-coil region" evidence="1">
    <location>
        <begin position="430"/>
        <end position="536"/>
    </location>
</feature>
<dbReference type="EMBL" id="NBSK02000008">
    <property type="protein sequence ID" value="KAJ0193115.1"/>
    <property type="molecule type" value="Genomic_DNA"/>
</dbReference>
<feature type="compositionally biased region" description="Basic and acidic residues" evidence="2">
    <location>
        <begin position="137"/>
        <end position="158"/>
    </location>
</feature>
<name>A0A9R1UST8_LACSA</name>